<sequence>MKSINLVFVFLLLINLLVTESFENTNDLVSNNIDNLQRPAILNDDEDINSIEKRQSKSRKSKRRRKRRNQNLQKIIVALTQLQSQIASIATRLNSFTTTPPPPTTTKSTPATPGGGGSG</sequence>
<evidence type="ECO:0000256" key="1">
    <source>
        <dbReference type="SAM" id="MobiDB-lite"/>
    </source>
</evidence>
<proteinExistence type="predicted"/>
<accession>A0A0K0FJE4</accession>
<keyword evidence="3" id="KW-1185">Reference proteome</keyword>
<feature type="region of interest" description="Disordered" evidence="1">
    <location>
        <begin position="44"/>
        <end position="69"/>
    </location>
</feature>
<reference evidence="4" key="2">
    <citation type="submission" date="2015-08" db="UniProtKB">
        <authorList>
            <consortium name="WormBaseParasite"/>
        </authorList>
    </citation>
    <scope>IDENTIFICATION</scope>
</reference>
<feature type="compositionally biased region" description="Basic residues" evidence="1">
    <location>
        <begin position="56"/>
        <end position="69"/>
    </location>
</feature>
<evidence type="ECO:0000256" key="2">
    <source>
        <dbReference type="SAM" id="SignalP"/>
    </source>
</evidence>
<evidence type="ECO:0000313" key="4">
    <source>
        <dbReference type="WBParaSite" id="SVE_0901800.1"/>
    </source>
</evidence>
<feature type="chain" id="PRO_5005329747" evidence="2">
    <location>
        <begin position="22"/>
        <end position="119"/>
    </location>
</feature>
<reference evidence="3" key="1">
    <citation type="submission" date="2014-07" db="EMBL/GenBank/DDBJ databases">
        <authorList>
            <person name="Martin A.A"/>
            <person name="De Silva N."/>
        </authorList>
    </citation>
    <scope>NUCLEOTIDE SEQUENCE</scope>
</reference>
<name>A0A0K0FJE4_STRVS</name>
<protein>
    <submittedName>
        <fullName evidence="4">Uncharacterized protein</fullName>
    </submittedName>
</protein>
<dbReference type="Proteomes" id="UP000035680">
    <property type="component" value="Unassembled WGS sequence"/>
</dbReference>
<feature type="region of interest" description="Disordered" evidence="1">
    <location>
        <begin position="93"/>
        <end position="119"/>
    </location>
</feature>
<keyword evidence="2" id="KW-0732">Signal</keyword>
<feature type="signal peptide" evidence="2">
    <location>
        <begin position="1"/>
        <end position="21"/>
    </location>
</feature>
<dbReference type="AlphaFoldDB" id="A0A0K0FJE4"/>
<organism evidence="3 4">
    <name type="scientific">Strongyloides venezuelensis</name>
    <name type="common">Threadworm</name>
    <dbReference type="NCBI Taxonomy" id="75913"/>
    <lineage>
        <taxon>Eukaryota</taxon>
        <taxon>Metazoa</taxon>
        <taxon>Ecdysozoa</taxon>
        <taxon>Nematoda</taxon>
        <taxon>Chromadorea</taxon>
        <taxon>Rhabditida</taxon>
        <taxon>Tylenchina</taxon>
        <taxon>Panagrolaimomorpha</taxon>
        <taxon>Strongyloidoidea</taxon>
        <taxon>Strongyloididae</taxon>
        <taxon>Strongyloides</taxon>
    </lineage>
</organism>
<evidence type="ECO:0000313" key="3">
    <source>
        <dbReference type="Proteomes" id="UP000035680"/>
    </source>
</evidence>
<dbReference type="WBParaSite" id="SVE_0901800.1">
    <property type="protein sequence ID" value="SVE_0901800.1"/>
    <property type="gene ID" value="SVE_0901800"/>
</dbReference>